<dbReference type="Pfam" id="PF20684">
    <property type="entry name" value="Fung_rhodopsin"/>
    <property type="match status" value="1"/>
</dbReference>
<dbReference type="PANTHER" id="PTHR38794:SF1">
    <property type="entry name" value="INTEGRAL MEMBRANE PROTEIN"/>
    <property type="match status" value="1"/>
</dbReference>
<feature type="transmembrane region" description="Helical" evidence="1">
    <location>
        <begin position="187"/>
        <end position="210"/>
    </location>
</feature>
<reference evidence="3" key="1">
    <citation type="submission" date="2019-11" db="EMBL/GenBank/DDBJ databases">
        <title>Bipolaris sorokiniana Genome sequencing.</title>
        <authorList>
            <person name="Wang H."/>
        </authorList>
    </citation>
    <scope>NUCLEOTIDE SEQUENCE</scope>
</reference>
<feature type="transmembrane region" description="Helical" evidence="1">
    <location>
        <begin position="105"/>
        <end position="128"/>
    </location>
</feature>
<feature type="transmembrane region" description="Helical" evidence="1">
    <location>
        <begin position="140"/>
        <end position="161"/>
    </location>
</feature>
<evidence type="ECO:0000259" key="2">
    <source>
        <dbReference type="Pfam" id="PF20684"/>
    </source>
</evidence>
<comment type="caution">
    <text evidence="3">The sequence shown here is derived from an EMBL/GenBank/DDBJ whole genome shotgun (WGS) entry which is preliminary data.</text>
</comment>
<sequence>MDCSTLEKSKFCLHGRWEDACISRWPCGAADTNPRMAIYDLFNIVCIGTLCYEEGHVKTIHNSRWDIVIRAYIGQAITFLSPAGQAIGNSQSDYPKDIIMQAWKAMYIGDMLFVFTLVAAKLSLLVPFTAVTPVVKHRLMMYTTSAVTVVWGITAVFLIAFQCPPPQRWDIANPQCMDFRSIRTFNAVMNIITDLALATVPTLMVIPLQVGSDRKLTLLIGFWCRVFVMAASAVQIFFISNLSLQDNNLLNTIWPIVVSGQVVQVTSIMTSTIPFLKPFLVSLESSLTLSPNSVVHTTTLGYKTTGSTGPHPSSYIKIGTPNNQGARTNKLNNIWVTADFEVKGEPSMELSERRGN</sequence>
<dbReference type="PANTHER" id="PTHR38794">
    <property type="entry name" value="INTEGRAL MEMBRANE PROTEIN"/>
    <property type="match status" value="1"/>
</dbReference>
<keyword evidence="1" id="KW-1133">Transmembrane helix</keyword>
<gene>
    <name evidence="3" type="ORF">GGP41_004477</name>
</gene>
<keyword evidence="1" id="KW-0472">Membrane</keyword>
<evidence type="ECO:0000313" key="4">
    <source>
        <dbReference type="Proteomes" id="UP000624244"/>
    </source>
</evidence>
<keyword evidence="1" id="KW-0812">Transmembrane</keyword>
<evidence type="ECO:0000256" key="1">
    <source>
        <dbReference type="SAM" id="Phobius"/>
    </source>
</evidence>
<feature type="transmembrane region" description="Helical" evidence="1">
    <location>
        <begin position="216"/>
        <end position="239"/>
    </location>
</feature>
<evidence type="ECO:0000313" key="3">
    <source>
        <dbReference type="EMBL" id="KAF5843989.1"/>
    </source>
</evidence>
<feature type="domain" description="Rhodopsin" evidence="2">
    <location>
        <begin position="81"/>
        <end position="280"/>
    </location>
</feature>
<proteinExistence type="predicted"/>
<accession>A0A8H6DQ19</accession>
<dbReference type="Proteomes" id="UP000624244">
    <property type="component" value="Unassembled WGS sequence"/>
</dbReference>
<name>A0A8H6DQ19_COCSA</name>
<dbReference type="EMBL" id="WNKQ01000039">
    <property type="protein sequence ID" value="KAF5843989.1"/>
    <property type="molecule type" value="Genomic_DNA"/>
</dbReference>
<dbReference type="InterPro" id="IPR049326">
    <property type="entry name" value="Rhodopsin_dom_fungi"/>
</dbReference>
<protein>
    <recommendedName>
        <fullName evidence="2">Rhodopsin domain-containing protein</fullName>
    </recommendedName>
</protein>
<dbReference type="AlphaFoldDB" id="A0A8H6DQ19"/>
<organism evidence="3 4">
    <name type="scientific">Cochliobolus sativus</name>
    <name type="common">Common root rot and spot blotch fungus</name>
    <name type="synonym">Bipolaris sorokiniana</name>
    <dbReference type="NCBI Taxonomy" id="45130"/>
    <lineage>
        <taxon>Eukaryota</taxon>
        <taxon>Fungi</taxon>
        <taxon>Dikarya</taxon>
        <taxon>Ascomycota</taxon>
        <taxon>Pezizomycotina</taxon>
        <taxon>Dothideomycetes</taxon>
        <taxon>Pleosporomycetidae</taxon>
        <taxon>Pleosporales</taxon>
        <taxon>Pleosporineae</taxon>
        <taxon>Pleosporaceae</taxon>
        <taxon>Bipolaris</taxon>
    </lineage>
</organism>